<reference evidence="2 3" key="1">
    <citation type="submission" date="2018-06" db="EMBL/GenBank/DDBJ databases">
        <authorList>
            <consortium name="Pathogen Informatics"/>
            <person name="Doyle S."/>
        </authorList>
    </citation>
    <scope>NUCLEOTIDE SEQUENCE [LARGE SCALE GENOMIC DNA]</scope>
    <source>
        <strain evidence="2 3">NCTC13292</strain>
    </source>
</reference>
<feature type="signal peptide" evidence="1">
    <location>
        <begin position="1"/>
        <end position="19"/>
    </location>
</feature>
<dbReference type="Pfam" id="PF06986">
    <property type="entry name" value="F_T4SS_TraN"/>
    <property type="match status" value="1"/>
</dbReference>
<keyword evidence="3" id="KW-1185">Reference proteome</keyword>
<organism evidence="2 3">
    <name type="scientific">Legionella donaldsonii</name>
    <dbReference type="NCBI Taxonomy" id="45060"/>
    <lineage>
        <taxon>Bacteria</taxon>
        <taxon>Pseudomonadati</taxon>
        <taxon>Pseudomonadota</taxon>
        <taxon>Gammaproteobacteria</taxon>
        <taxon>Legionellales</taxon>
        <taxon>Legionellaceae</taxon>
        <taxon>Legionella</taxon>
    </lineage>
</organism>
<dbReference type="EMBL" id="UGOA01000003">
    <property type="protein sequence ID" value="STX84872.1"/>
    <property type="molecule type" value="Genomic_DNA"/>
</dbReference>
<dbReference type="InterPro" id="IPR014121">
    <property type="entry name" value="TraN_Ftype"/>
</dbReference>
<dbReference type="AlphaFoldDB" id="A0A378KNF0"/>
<evidence type="ECO:0000313" key="2">
    <source>
        <dbReference type="EMBL" id="STX84872.1"/>
    </source>
</evidence>
<accession>A0A378KNF0</accession>
<protein>
    <submittedName>
        <fullName evidence="2">Type-F conjugative transfer system mating-pair stabilisation protein TraN</fullName>
    </submittedName>
</protein>
<evidence type="ECO:0000256" key="1">
    <source>
        <dbReference type="SAM" id="SignalP"/>
    </source>
</evidence>
<dbReference type="Proteomes" id="UP000254677">
    <property type="component" value="Unassembled WGS sequence"/>
</dbReference>
<keyword evidence="1" id="KW-0732">Signal</keyword>
<name>A0A378KNF0_9GAMM</name>
<dbReference type="RefSeq" id="WP_181879468.1">
    <property type="nucleotide sequence ID" value="NZ_UGOA01000003.1"/>
</dbReference>
<sequence>MCKRFLLATLLIVSSPLWAKDTAADFKAAKDFTRALGNQPLNQMKAFNPQQVFEHYNEAPKEGAMYQGVEAEKADLTPSARAHLNDDKAGGQVYRQFGENQRPHINLNNEAIQQSKAIEEDSYNLTHAENGKAACRDKPAECKVIFKQERCEALPVVETKHCQKTLHVTALNERISKETTFTLKINSSTYQQAFQQFNLNLTTGVISNQAGQPMAGSVTPTLAELKGCEQMTVTVGAIKDLDSDLPFIPVVVTALPTCANPVLTLNEQMHLGRALRLSLRLTITTVKPKVIQEVWQDNCEAVNSDVRCHATAERCLSAAATRLVNGAAITRDCWEKEIAYACRTNQAATCPALEARGCLQLSSQCTHGEVAHCEAYEQRYQCPEQHCLPAVVCTKNIFCSDGSCSAANASQNTDFGQAVSTLAASGGIGDEFKRGNARLFGGTVARCKISTLHFLDCCSNEGWGKKLNLAHCSDKDKALGQAKLNYTAHYLGKYCAKKLPKPLKGCKIWKNSYCLFDSKLARLIQEEGRLKQLNPASLGTPKNPTCTGLTVEEIQQIDFSRIDFVKPIYPYEGGVPDEAAGIASDLKPDLPQATGAASVIRQRIEQRTGGQ</sequence>
<proteinExistence type="predicted"/>
<evidence type="ECO:0000313" key="3">
    <source>
        <dbReference type="Proteomes" id="UP000254677"/>
    </source>
</evidence>
<dbReference type="NCBIfam" id="TIGR02750">
    <property type="entry name" value="TraN_Ftype"/>
    <property type="match status" value="1"/>
</dbReference>
<gene>
    <name evidence="2" type="ORF">NCTC13292_03224</name>
</gene>
<feature type="chain" id="PRO_5017053101" evidence="1">
    <location>
        <begin position="20"/>
        <end position="611"/>
    </location>
</feature>